<evidence type="ECO:0000313" key="4">
    <source>
        <dbReference type="Proteomes" id="UP000887577"/>
    </source>
</evidence>
<dbReference type="WBParaSite" id="PSU_v2.g1387.t1">
    <property type="protein sequence ID" value="PSU_v2.g1387.t1"/>
    <property type="gene ID" value="PSU_v2.g1387"/>
</dbReference>
<sequence length="115" mass="13075">MNLKEKTCKVCERDMDETDEEFCDDCYDCFIGWFDSMTFTGCKKSRDCINGPAAELINCDQCRVKKCIKSGMKLPDFMMPPISAPSVQIRPEYLTSLMASLMSFNNPSLAQNNDQ</sequence>
<protein>
    <submittedName>
        <fullName evidence="5">Nuclear receptor domain-containing protein</fullName>
    </submittedName>
</protein>
<proteinExistence type="predicted"/>
<dbReference type="GO" id="GO:0006355">
    <property type="term" value="P:regulation of DNA-templated transcription"/>
    <property type="evidence" value="ECO:0007669"/>
    <property type="project" value="InterPro"/>
</dbReference>
<dbReference type="Gene3D" id="3.30.50.10">
    <property type="entry name" value="Erythroid Transcription Factor GATA-1, subunit A"/>
    <property type="match status" value="1"/>
</dbReference>
<dbReference type="GO" id="GO:0008270">
    <property type="term" value="F:zinc ion binding"/>
    <property type="evidence" value="ECO:0007669"/>
    <property type="project" value="InterPro"/>
</dbReference>
<dbReference type="AlphaFoldDB" id="A0A914Y3R1"/>
<accession>A0A914Y3R1</accession>
<keyword evidence="3" id="KW-0539">Nucleus</keyword>
<evidence type="ECO:0000313" key="5">
    <source>
        <dbReference type="WBParaSite" id="PSU_v2.g1387.t1"/>
    </source>
</evidence>
<evidence type="ECO:0000256" key="3">
    <source>
        <dbReference type="ARBA" id="ARBA00023242"/>
    </source>
</evidence>
<evidence type="ECO:0000256" key="2">
    <source>
        <dbReference type="ARBA" id="ARBA00023163"/>
    </source>
</evidence>
<dbReference type="InterPro" id="IPR013088">
    <property type="entry name" value="Znf_NHR/GATA"/>
</dbReference>
<dbReference type="Proteomes" id="UP000887577">
    <property type="component" value="Unplaced"/>
</dbReference>
<organism evidence="4 5">
    <name type="scientific">Panagrolaimus superbus</name>
    <dbReference type="NCBI Taxonomy" id="310955"/>
    <lineage>
        <taxon>Eukaryota</taxon>
        <taxon>Metazoa</taxon>
        <taxon>Ecdysozoa</taxon>
        <taxon>Nematoda</taxon>
        <taxon>Chromadorea</taxon>
        <taxon>Rhabditida</taxon>
        <taxon>Tylenchina</taxon>
        <taxon>Panagrolaimomorpha</taxon>
        <taxon>Panagrolaimoidea</taxon>
        <taxon>Panagrolaimidae</taxon>
        <taxon>Panagrolaimus</taxon>
    </lineage>
</organism>
<keyword evidence="2" id="KW-0804">Transcription</keyword>
<name>A0A914Y3R1_9BILA</name>
<keyword evidence="4" id="KW-1185">Reference proteome</keyword>
<dbReference type="SUPFAM" id="SSF57716">
    <property type="entry name" value="Glucocorticoid receptor-like (DNA-binding domain)"/>
    <property type="match status" value="1"/>
</dbReference>
<reference evidence="5" key="1">
    <citation type="submission" date="2022-11" db="UniProtKB">
        <authorList>
            <consortium name="WormBaseParasite"/>
        </authorList>
    </citation>
    <scope>IDENTIFICATION</scope>
</reference>
<evidence type="ECO:0000256" key="1">
    <source>
        <dbReference type="ARBA" id="ARBA00023015"/>
    </source>
</evidence>
<keyword evidence="1" id="KW-0805">Transcription regulation</keyword>